<keyword evidence="1" id="KW-0472">Membrane</keyword>
<name>A0A1G2UQY1_9BACT</name>
<gene>
    <name evidence="2" type="ORF">A3G46_01400</name>
</gene>
<organism evidence="2 3">
    <name type="scientific">Candidatus Zambryskibacteria bacterium RIFCSPLOWO2_12_FULL_39_16</name>
    <dbReference type="NCBI Taxonomy" id="1802775"/>
    <lineage>
        <taxon>Bacteria</taxon>
        <taxon>Candidatus Zambryskiibacteriota</taxon>
    </lineage>
</organism>
<feature type="transmembrane region" description="Helical" evidence="1">
    <location>
        <begin position="31"/>
        <end position="48"/>
    </location>
</feature>
<dbReference type="AlphaFoldDB" id="A0A1G2UQY1"/>
<comment type="caution">
    <text evidence="2">The sequence shown here is derived from an EMBL/GenBank/DDBJ whole genome shotgun (WGS) entry which is preliminary data.</text>
</comment>
<protein>
    <submittedName>
        <fullName evidence="2">Uncharacterized protein</fullName>
    </submittedName>
</protein>
<keyword evidence="1" id="KW-1133">Transmembrane helix</keyword>
<accession>A0A1G2UQY1</accession>
<dbReference type="Proteomes" id="UP000177276">
    <property type="component" value="Unassembled WGS sequence"/>
</dbReference>
<evidence type="ECO:0000313" key="3">
    <source>
        <dbReference type="Proteomes" id="UP000177276"/>
    </source>
</evidence>
<proteinExistence type="predicted"/>
<keyword evidence="1" id="KW-0812">Transmembrane</keyword>
<evidence type="ECO:0000256" key="1">
    <source>
        <dbReference type="SAM" id="Phobius"/>
    </source>
</evidence>
<sequence>MHKNNFCISFGVWIAILPFLGIPGTWKSTLIFISGIFLILISLGPIILKKLQTKAEKEI</sequence>
<dbReference type="EMBL" id="MHWS01000022">
    <property type="protein sequence ID" value="OHB11750.1"/>
    <property type="molecule type" value="Genomic_DNA"/>
</dbReference>
<evidence type="ECO:0000313" key="2">
    <source>
        <dbReference type="EMBL" id="OHB11750.1"/>
    </source>
</evidence>
<reference evidence="2 3" key="1">
    <citation type="journal article" date="2016" name="Nat. Commun.">
        <title>Thousands of microbial genomes shed light on interconnected biogeochemical processes in an aquifer system.</title>
        <authorList>
            <person name="Anantharaman K."/>
            <person name="Brown C.T."/>
            <person name="Hug L.A."/>
            <person name="Sharon I."/>
            <person name="Castelle C.J."/>
            <person name="Probst A.J."/>
            <person name="Thomas B.C."/>
            <person name="Singh A."/>
            <person name="Wilkins M.J."/>
            <person name="Karaoz U."/>
            <person name="Brodie E.L."/>
            <person name="Williams K.H."/>
            <person name="Hubbard S.S."/>
            <person name="Banfield J.F."/>
        </authorList>
    </citation>
    <scope>NUCLEOTIDE SEQUENCE [LARGE SCALE GENOMIC DNA]</scope>
</reference>